<keyword evidence="2" id="KW-1185">Reference proteome</keyword>
<protein>
    <submittedName>
        <fullName evidence="1">Uncharacterized protein</fullName>
    </submittedName>
</protein>
<dbReference type="KEGG" id="pnp:IJ22_05640"/>
<name>A0A0U2VN66_9BACL</name>
<dbReference type="Proteomes" id="UP000061660">
    <property type="component" value="Chromosome"/>
</dbReference>
<organism evidence="1 2">
    <name type="scientific">Paenibacillus naphthalenovorans</name>
    <dbReference type="NCBI Taxonomy" id="162209"/>
    <lineage>
        <taxon>Bacteria</taxon>
        <taxon>Bacillati</taxon>
        <taxon>Bacillota</taxon>
        <taxon>Bacilli</taxon>
        <taxon>Bacillales</taxon>
        <taxon>Paenibacillaceae</taxon>
        <taxon>Paenibacillus</taxon>
    </lineage>
</organism>
<gene>
    <name evidence="1" type="ORF">IJ22_05640</name>
</gene>
<sequence length="40" mass="4449" precursor="true">MKLKMAKVANSVAVVLASFFVFTNTIIANRPETPQELLKK</sequence>
<dbReference type="AlphaFoldDB" id="A0A0U2VN66"/>
<proteinExistence type="predicted"/>
<dbReference type="STRING" id="162209.IJ22_05640"/>
<evidence type="ECO:0000313" key="2">
    <source>
        <dbReference type="Proteomes" id="UP000061660"/>
    </source>
</evidence>
<dbReference type="EMBL" id="CP013652">
    <property type="protein sequence ID" value="ALS20951.1"/>
    <property type="molecule type" value="Genomic_DNA"/>
</dbReference>
<evidence type="ECO:0000313" key="1">
    <source>
        <dbReference type="EMBL" id="ALS20951.1"/>
    </source>
</evidence>
<reference evidence="2" key="1">
    <citation type="submission" date="2015-12" db="EMBL/GenBank/DDBJ databases">
        <title>Complete genome sequences of two moderately thermophilic Paenibacillus species.</title>
        <authorList>
            <person name="Butler R.III."/>
            <person name="Wang J."/>
            <person name="Stark B.C."/>
            <person name="Pombert J.-F."/>
        </authorList>
    </citation>
    <scope>NUCLEOTIDE SEQUENCE [LARGE SCALE GENOMIC DNA]</scope>
    <source>
        <strain evidence="2">32O-Y</strain>
    </source>
</reference>
<reference evidence="1 2" key="2">
    <citation type="journal article" date="2016" name="Genome Announc.">
        <title>Complete Genome Sequences of Two Interactive Moderate Thermophiles, Paenibacillus napthalenovorans 32O-Y and Paenibacillus sp. 32O-W.</title>
        <authorList>
            <person name="Butler R.R.III."/>
            <person name="Wang J."/>
            <person name="Stark B.C."/>
            <person name="Pombert J.F."/>
        </authorList>
    </citation>
    <scope>NUCLEOTIDE SEQUENCE [LARGE SCALE GENOMIC DNA]</scope>
    <source>
        <strain evidence="1 2">32O-Y</strain>
    </source>
</reference>
<dbReference type="RefSeq" id="WP_137669923.1">
    <property type="nucleotide sequence ID" value="NZ_BJCS01000002.1"/>
</dbReference>
<dbReference type="PATRIC" id="fig|162209.4.peg.598"/>
<accession>A0A0U2VN66</accession>